<feature type="transmembrane region" description="Helical" evidence="7">
    <location>
        <begin position="37"/>
        <end position="58"/>
    </location>
</feature>
<evidence type="ECO:0000256" key="2">
    <source>
        <dbReference type="ARBA" id="ARBA00009425"/>
    </source>
</evidence>
<dbReference type="PANTHER" id="PTHR33932:SF4">
    <property type="entry name" value="NA(+)_H(+) ANTIPORTER SUBUNIT B"/>
    <property type="match status" value="1"/>
</dbReference>
<dbReference type="PANTHER" id="PTHR33932">
    <property type="entry name" value="NA(+)/H(+) ANTIPORTER SUBUNIT B"/>
    <property type="match status" value="1"/>
</dbReference>
<dbReference type="AlphaFoldDB" id="A0A1W1ULS8"/>
<dbReference type="EMBL" id="FWWV01000008">
    <property type="protein sequence ID" value="SMB82088.1"/>
    <property type="molecule type" value="Genomic_DNA"/>
</dbReference>
<dbReference type="RefSeq" id="WP_115306422.1">
    <property type="nucleotide sequence ID" value="NZ_FWWV01000008.1"/>
</dbReference>
<keyword evidence="6 7" id="KW-0472">Membrane</keyword>
<evidence type="ECO:0000256" key="3">
    <source>
        <dbReference type="ARBA" id="ARBA00022475"/>
    </source>
</evidence>
<accession>A0A1W1ULS8</accession>
<feature type="transmembrane region" description="Helical" evidence="7">
    <location>
        <begin position="120"/>
        <end position="138"/>
    </location>
</feature>
<comment type="similarity">
    <text evidence="2">Belongs to the CPA3 antiporters (TC 2.A.63) subunit B family.</text>
</comment>
<keyword evidence="5 7" id="KW-1133">Transmembrane helix</keyword>
<dbReference type="InterPro" id="IPR007182">
    <property type="entry name" value="MnhB"/>
</dbReference>
<name>A0A1W1ULS8_9PAST</name>
<dbReference type="InterPro" id="IPR050622">
    <property type="entry name" value="CPA3_antiporter_subunitB"/>
</dbReference>
<evidence type="ECO:0000256" key="5">
    <source>
        <dbReference type="ARBA" id="ARBA00022989"/>
    </source>
</evidence>
<reference evidence="10" key="1">
    <citation type="submission" date="2017-04" db="EMBL/GenBank/DDBJ databases">
        <authorList>
            <person name="Varghese N."/>
            <person name="Submissions S."/>
        </authorList>
    </citation>
    <scope>NUCLEOTIDE SEQUENCE [LARGE SCALE GENOMIC DNA]</scope>
    <source>
        <strain evidence="10">DSM 23072</strain>
    </source>
</reference>
<evidence type="ECO:0000313" key="9">
    <source>
        <dbReference type="EMBL" id="SMB82088.1"/>
    </source>
</evidence>
<evidence type="ECO:0000256" key="4">
    <source>
        <dbReference type="ARBA" id="ARBA00022692"/>
    </source>
</evidence>
<evidence type="ECO:0000256" key="7">
    <source>
        <dbReference type="SAM" id="Phobius"/>
    </source>
</evidence>
<evidence type="ECO:0000256" key="6">
    <source>
        <dbReference type="ARBA" id="ARBA00023136"/>
    </source>
</evidence>
<proteinExistence type="inferred from homology"/>
<evidence type="ECO:0000259" key="8">
    <source>
        <dbReference type="Pfam" id="PF04039"/>
    </source>
</evidence>
<dbReference type="Pfam" id="PF04039">
    <property type="entry name" value="MnhB"/>
    <property type="match status" value="1"/>
</dbReference>
<keyword evidence="4 7" id="KW-0812">Transmembrane</keyword>
<dbReference type="GO" id="GO:0005886">
    <property type="term" value="C:plasma membrane"/>
    <property type="evidence" value="ECO:0007669"/>
    <property type="project" value="UniProtKB-SubCell"/>
</dbReference>
<comment type="subcellular location">
    <subcellularLocation>
        <location evidence="1">Cell membrane</location>
        <topology evidence="1">Multi-pass membrane protein</topology>
    </subcellularLocation>
</comment>
<sequence length="145" mass="15899">MKPAKILLLRKTALPLYWIVLLTSLVILLRGHNEPGGGFIAGLLAASASILWAIAFSARQAMKKLPFSSPLNLAACGMLLAAVAGIPALIYGQAFLYHFWATIPLFFFEYKISTVLLFDLGVYLCIWGVVSGYAIMLLQTTEYQD</sequence>
<evidence type="ECO:0000313" key="10">
    <source>
        <dbReference type="Proteomes" id="UP000192408"/>
    </source>
</evidence>
<feature type="transmembrane region" description="Helical" evidence="7">
    <location>
        <begin position="12"/>
        <end position="31"/>
    </location>
</feature>
<keyword evidence="10" id="KW-1185">Reference proteome</keyword>
<protein>
    <submittedName>
        <fullName evidence="9">Multisubunit sodium/proton antiporter, MrpB subunit</fullName>
    </submittedName>
</protein>
<evidence type="ECO:0000256" key="1">
    <source>
        <dbReference type="ARBA" id="ARBA00004651"/>
    </source>
</evidence>
<gene>
    <name evidence="9" type="ORF">SAMN05660772_01993</name>
</gene>
<organism evidence="9 10">
    <name type="scientific">Pasteurella testudinis DSM 23072</name>
    <dbReference type="NCBI Taxonomy" id="1122938"/>
    <lineage>
        <taxon>Bacteria</taxon>
        <taxon>Pseudomonadati</taxon>
        <taxon>Pseudomonadota</taxon>
        <taxon>Gammaproteobacteria</taxon>
        <taxon>Pasteurellales</taxon>
        <taxon>Pasteurellaceae</taxon>
        <taxon>Pasteurella</taxon>
    </lineage>
</organism>
<feature type="domain" description="Na+/H+ antiporter MnhB subunit-related protein" evidence="8">
    <location>
        <begin position="9"/>
        <end position="131"/>
    </location>
</feature>
<dbReference type="STRING" id="1122938.SAMN05660772_01993"/>
<feature type="transmembrane region" description="Helical" evidence="7">
    <location>
        <begin position="70"/>
        <end position="100"/>
    </location>
</feature>
<dbReference type="Proteomes" id="UP000192408">
    <property type="component" value="Unassembled WGS sequence"/>
</dbReference>
<keyword evidence="3" id="KW-1003">Cell membrane</keyword>